<dbReference type="GO" id="GO:0005634">
    <property type="term" value="C:nucleus"/>
    <property type="evidence" value="ECO:0007669"/>
    <property type="project" value="UniProtKB-ARBA"/>
</dbReference>
<dbReference type="EMBL" id="HBFQ01061249">
    <property type="protein sequence ID" value="CAD8869036.1"/>
    <property type="molecule type" value="Transcribed_RNA"/>
</dbReference>
<organism evidence="4">
    <name type="scientific">Noctiluca scintillans</name>
    <name type="common">Sea sparkle</name>
    <name type="synonym">Red tide dinoflagellate</name>
    <dbReference type="NCBI Taxonomy" id="2966"/>
    <lineage>
        <taxon>Eukaryota</taxon>
        <taxon>Sar</taxon>
        <taxon>Alveolata</taxon>
        <taxon>Dinophyceae</taxon>
        <taxon>Noctilucales</taxon>
        <taxon>Noctilucaceae</taxon>
        <taxon>Noctiluca</taxon>
    </lineage>
</organism>
<dbReference type="InterPro" id="IPR000558">
    <property type="entry name" value="Histone_H2B"/>
</dbReference>
<dbReference type="SUPFAM" id="SSF47113">
    <property type="entry name" value="Histone-fold"/>
    <property type="match status" value="1"/>
</dbReference>
<dbReference type="Pfam" id="PF00125">
    <property type="entry name" value="Histone"/>
    <property type="match status" value="1"/>
</dbReference>
<dbReference type="SMART" id="SM00427">
    <property type="entry name" value="H2B"/>
    <property type="match status" value="1"/>
</dbReference>
<proteinExistence type="inferred from homology"/>
<dbReference type="GO" id="GO:0000786">
    <property type="term" value="C:nucleosome"/>
    <property type="evidence" value="ECO:0007669"/>
    <property type="project" value="InterPro"/>
</dbReference>
<keyword evidence="2" id="KW-1133">Transmembrane helix</keyword>
<evidence type="ECO:0000256" key="2">
    <source>
        <dbReference type="SAM" id="Phobius"/>
    </source>
</evidence>
<sequence>MAQALLVQAVLPRVFFFFLFFRFAMTSGEQMLATRRRKTVKQSGKVVSRVTSGPPRVLNETSQRRKRKIPATYSVYLYKVLKQIRPECSMSKRGMDIMNSFMNDIFDRIATDSVSLLRNTKKRTLTSREVEASVRLMLPGELSNHAVHEGRKAVDRYEQHMKM</sequence>
<dbReference type="Gene3D" id="1.10.20.10">
    <property type="entry name" value="Histone, subunit A"/>
    <property type="match status" value="1"/>
</dbReference>
<comment type="similarity">
    <text evidence="1">Belongs to the histone H2B family.</text>
</comment>
<name>A0A7S1AYD9_NOCSC</name>
<dbReference type="GO" id="GO:0030527">
    <property type="term" value="F:structural constituent of chromatin"/>
    <property type="evidence" value="ECO:0007669"/>
    <property type="project" value="InterPro"/>
</dbReference>
<dbReference type="GO" id="GO:0046982">
    <property type="term" value="F:protein heterodimerization activity"/>
    <property type="evidence" value="ECO:0007669"/>
    <property type="project" value="InterPro"/>
</dbReference>
<dbReference type="InterPro" id="IPR009072">
    <property type="entry name" value="Histone-fold"/>
</dbReference>
<feature type="transmembrane region" description="Helical" evidence="2">
    <location>
        <begin position="6"/>
        <end position="25"/>
    </location>
</feature>
<keyword evidence="2" id="KW-0472">Membrane</keyword>
<evidence type="ECO:0000313" key="4">
    <source>
        <dbReference type="EMBL" id="CAD8869036.1"/>
    </source>
</evidence>
<dbReference type="InterPro" id="IPR007125">
    <property type="entry name" value="H2A/H2B/H3"/>
</dbReference>
<dbReference type="CDD" id="cd22910">
    <property type="entry name" value="HFD_H2B"/>
    <property type="match status" value="1"/>
</dbReference>
<gene>
    <name evidence="4" type="ORF">NSCI0253_LOCUS43392</name>
</gene>
<dbReference type="GO" id="GO:0003677">
    <property type="term" value="F:DNA binding"/>
    <property type="evidence" value="ECO:0007669"/>
    <property type="project" value="InterPro"/>
</dbReference>
<accession>A0A7S1AYD9</accession>
<keyword evidence="2" id="KW-0812">Transmembrane</keyword>
<evidence type="ECO:0000259" key="3">
    <source>
        <dbReference type="Pfam" id="PF00125"/>
    </source>
</evidence>
<evidence type="ECO:0000256" key="1">
    <source>
        <dbReference type="ARBA" id="ARBA00006846"/>
    </source>
</evidence>
<protein>
    <recommendedName>
        <fullName evidence="3">Core Histone H2A/H2B/H3 domain-containing protein</fullName>
    </recommendedName>
</protein>
<dbReference type="AlphaFoldDB" id="A0A7S1AYD9"/>
<feature type="domain" description="Core Histone H2A/H2B/H3" evidence="3">
    <location>
        <begin position="58"/>
        <end position="136"/>
    </location>
</feature>
<reference evidence="4" key="1">
    <citation type="submission" date="2021-01" db="EMBL/GenBank/DDBJ databases">
        <authorList>
            <person name="Corre E."/>
            <person name="Pelletier E."/>
            <person name="Niang G."/>
            <person name="Scheremetjew M."/>
            <person name="Finn R."/>
            <person name="Kale V."/>
            <person name="Holt S."/>
            <person name="Cochrane G."/>
            <person name="Meng A."/>
            <person name="Brown T."/>
            <person name="Cohen L."/>
        </authorList>
    </citation>
    <scope>NUCLEOTIDE SEQUENCE</scope>
</reference>
<dbReference type="PRINTS" id="PR00621">
    <property type="entry name" value="HISTONEH2B"/>
</dbReference>
<dbReference type="PANTHER" id="PTHR23428">
    <property type="entry name" value="HISTONE H2B"/>
    <property type="match status" value="1"/>
</dbReference>
<dbReference type="FunFam" id="1.10.20.10:FF:000043">
    <property type="entry name" value="Histone H2B"/>
    <property type="match status" value="1"/>
</dbReference>